<dbReference type="Pfam" id="PF02932">
    <property type="entry name" value="Neur_chan_memb"/>
    <property type="match status" value="2"/>
</dbReference>
<feature type="domain" description="Neurotransmitter-gated ion-channel ligand-binding" evidence="22">
    <location>
        <begin position="48"/>
        <end position="125"/>
    </location>
</feature>
<sequence length="875" mass="98864">MELLPSLKPTMILIFMPALCSAYMVNCSAPNQPALLECLSPVFEISDIWPVEKMTTSTDVSSFFALCEILGADEKAELLLTYIWLQYSWINEFVSWDPFQWCTELLHLPRTKLCVPDTVINEFNSTVDDGLPVRAVSSCNLDVYTFPFDIQNCTYTFNPCLHFARHIKIFLGRPAEKKATVSKSVMATMCEWELLDITSDKTTENDNNSGGLCADEFKFHIRLRCRATMYMVNILLPSCFLITVYLFSFLLLPQSVDRSTFKMTLILGHTVFPLIMNDLLPVTGNTIPLIYVFFSICLALMVASLLEINPITNLLCGSADFSPVPHWIRVLTQLLGFLVSMAPMNKKSRASEIDLKTTTAVENIEDYEEPQEKNGPGVEDGAVQELKKVGKDLQDIHLEVNQGSEEWMQCCSLKVRPSKLLLIFISLLMHAHYGSTMLNCSNPDTPSMLEALKPVFNLKAIRPVVNITTVTNIGLFLTVFGIMGVDEKDQLLTTFLWQDVEWENEFTKWDPEDCGTSRISVPRTNIWVPDIIINEIMDENTAPKVQYAYLLSNGTVSDSQPIKAVTSCKLDIYLFPFDIQNCTLSFNSYTLKSSAVQLYLTGTPEKMFEYSKSKMATMGEWELIGIAAEKYTTASRSYDEIRFYISLRRHAMLYVANLLLPSCFLITVDLFSFILPPNDADRSSFKMTLILGYTVFLLLMNDLLPVTGNAIPLINVFLSMCLAMMVASLLETIVITNFLCGSSHYSRAPRWIRVLVLKILGRLVCLPPKPRDRNDTVIQNPVTTASSPVTEESKTLEQKGPLSEDKTLQELRSLGRVLQAIRLQVEQHLSKSLSTEEWIQIGLIIDRLLFILYIIFITVSFITIIIIWVVSYNAA</sequence>
<dbReference type="GO" id="GO:0005230">
    <property type="term" value="F:extracellular ligand-gated monoatomic ion channel activity"/>
    <property type="evidence" value="ECO:0007669"/>
    <property type="project" value="InterPro"/>
</dbReference>
<accession>A0A669E388</accession>
<evidence type="ECO:0000256" key="2">
    <source>
        <dbReference type="ARBA" id="ARBA00022475"/>
    </source>
</evidence>
<evidence type="ECO:0000313" key="24">
    <source>
        <dbReference type="Ensembl" id="ENSONIP00000066079.1"/>
    </source>
</evidence>
<feature type="transmembrane region" description="Helical" evidence="20">
    <location>
        <begin position="464"/>
        <end position="485"/>
    </location>
</feature>
<feature type="region of interest" description="Disordered" evidence="21">
    <location>
        <begin position="776"/>
        <end position="801"/>
    </location>
</feature>
<comment type="catalytic activity">
    <reaction evidence="18">
        <text>Ca(2+)(in) = Ca(2+)(out)</text>
        <dbReference type="Rhea" id="RHEA:29671"/>
        <dbReference type="ChEBI" id="CHEBI:29108"/>
    </reaction>
</comment>
<dbReference type="GO" id="GO:0045211">
    <property type="term" value="C:postsynaptic membrane"/>
    <property type="evidence" value="ECO:0007669"/>
    <property type="project" value="UniProtKB-SubCell"/>
</dbReference>
<evidence type="ECO:0000256" key="4">
    <source>
        <dbReference type="ARBA" id="ARBA00022729"/>
    </source>
</evidence>
<feature type="transmembrane region" description="Helical" evidence="20">
    <location>
        <begin position="230"/>
        <end position="251"/>
    </location>
</feature>
<gene>
    <name evidence="24" type="primary">LOC109194741</name>
</gene>
<evidence type="ECO:0000256" key="7">
    <source>
        <dbReference type="ARBA" id="ARBA00023065"/>
    </source>
</evidence>
<dbReference type="SUPFAM" id="SSF63712">
    <property type="entry name" value="Nicotinic receptor ligand binding domain-like"/>
    <property type="match status" value="2"/>
</dbReference>
<evidence type="ECO:0000256" key="20">
    <source>
        <dbReference type="RuleBase" id="RU000687"/>
    </source>
</evidence>
<dbReference type="PROSITE" id="PS00236">
    <property type="entry name" value="NEUROTR_ION_CHANNEL"/>
    <property type="match status" value="2"/>
</dbReference>
<keyword evidence="10" id="KW-0675">Receptor</keyword>
<evidence type="ECO:0000256" key="19">
    <source>
        <dbReference type="ARBA" id="ARBA00037540"/>
    </source>
</evidence>
<feature type="transmembrane region" description="Helical" evidence="20">
    <location>
        <begin position="687"/>
        <end position="704"/>
    </location>
</feature>
<feature type="domain" description="Neurotransmitter-gated ion-channel ligand-binding" evidence="22">
    <location>
        <begin position="459"/>
        <end position="650"/>
    </location>
</feature>
<evidence type="ECO:0000256" key="13">
    <source>
        <dbReference type="ARBA" id="ARBA00023286"/>
    </source>
</evidence>
<keyword evidence="1 20" id="KW-0813">Transport</keyword>
<dbReference type="InterPro" id="IPR036719">
    <property type="entry name" value="Neuro-gated_channel_TM_sf"/>
</dbReference>
<evidence type="ECO:0000256" key="11">
    <source>
        <dbReference type="ARBA" id="ARBA00023180"/>
    </source>
</evidence>
<dbReference type="FunFam" id="2.70.170.10:FF:000017">
    <property type="entry name" value="5-hydroxytryptamine receptor 3A"/>
    <property type="match status" value="1"/>
</dbReference>
<dbReference type="InterPro" id="IPR018000">
    <property type="entry name" value="Neurotransmitter_ion_chnl_CS"/>
</dbReference>
<evidence type="ECO:0000256" key="8">
    <source>
        <dbReference type="ARBA" id="ARBA00023136"/>
    </source>
</evidence>
<reference evidence="24" key="2">
    <citation type="submission" date="2025-08" db="UniProtKB">
        <authorList>
            <consortium name="Ensembl"/>
        </authorList>
    </citation>
    <scope>IDENTIFICATION</scope>
</reference>
<feature type="domain" description="Neurotransmitter-gated ion-channel ligand-binding" evidence="22">
    <location>
        <begin position="130"/>
        <end position="223"/>
    </location>
</feature>
<keyword evidence="3 20" id="KW-0812">Transmembrane</keyword>
<dbReference type="PANTHER" id="PTHR18945">
    <property type="entry name" value="NEUROTRANSMITTER GATED ION CHANNEL"/>
    <property type="match status" value="1"/>
</dbReference>
<feature type="transmembrane region" description="Helical" evidence="20">
    <location>
        <begin position="6"/>
        <end position="25"/>
    </location>
</feature>
<evidence type="ECO:0000259" key="22">
    <source>
        <dbReference type="Pfam" id="PF02931"/>
    </source>
</evidence>
<dbReference type="InterPro" id="IPR006029">
    <property type="entry name" value="Neurotrans-gated_channel_TM"/>
</dbReference>
<evidence type="ECO:0000259" key="23">
    <source>
        <dbReference type="Pfam" id="PF02932"/>
    </source>
</evidence>
<evidence type="ECO:0000256" key="14">
    <source>
        <dbReference type="ARBA" id="ARBA00023303"/>
    </source>
</evidence>
<feature type="domain" description="Neurotransmitter-gated ion-channel transmembrane" evidence="23">
    <location>
        <begin position="234"/>
        <end position="352"/>
    </location>
</feature>
<keyword evidence="9" id="KW-1015">Disulfide bond</keyword>
<dbReference type="InterPro" id="IPR036734">
    <property type="entry name" value="Neur_chan_lig-bd_sf"/>
</dbReference>
<evidence type="ECO:0000313" key="25">
    <source>
        <dbReference type="Proteomes" id="UP000005207"/>
    </source>
</evidence>
<dbReference type="InterPro" id="IPR006202">
    <property type="entry name" value="Neur_chan_lig-bd"/>
</dbReference>
<keyword evidence="12" id="KW-0628">Postsynaptic cell membrane</keyword>
<evidence type="ECO:0000256" key="5">
    <source>
        <dbReference type="ARBA" id="ARBA00022989"/>
    </source>
</evidence>
<dbReference type="SUPFAM" id="SSF90112">
    <property type="entry name" value="Neurotransmitter-gated ion-channel transmembrane pore"/>
    <property type="match status" value="2"/>
</dbReference>
<protein>
    <submittedName>
        <fullName evidence="24">5-hydroxytryptamine receptor 3C</fullName>
    </submittedName>
</protein>
<reference evidence="24" key="3">
    <citation type="submission" date="2025-09" db="UniProtKB">
        <authorList>
            <consortium name="Ensembl"/>
        </authorList>
    </citation>
    <scope>IDENTIFICATION</scope>
</reference>
<dbReference type="Gene3D" id="2.70.170.10">
    <property type="entry name" value="Neurotransmitter-gated ion-channel ligand-binding domain"/>
    <property type="match status" value="3"/>
</dbReference>
<evidence type="ECO:0000256" key="1">
    <source>
        <dbReference type="ARBA" id="ARBA00022448"/>
    </source>
</evidence>
<keyword evidence="4" id="KW-0732">Signal</keyword>
<feature type="transmembrane region" description="Helical" evidence="20">
    <location>
        <begin position="287"/>
        <end position="306"/>
    </location>
</feature>
<keyword evidence="5 20" id="KW-1133">Transmembrane helix</keyword>
<feature type="transmembrane region" description="Helical" evidence="20">
    <location>
        <begin position="651"/>
        <end position="675"/>
    </location>
</feature>
<name>A0A669E388_ORENI</name>
<comment type="subcellular location">
    <subcellularLocation>
        <location evidence="15">Postsynaptic cell membrane</location>
        <topology evidence="15">Multi-pass membrane protein</topology>
    </subcellularLocation>
</comment>
<keyword evidence="8 20" id="KW-0472">Membrane</keyword>
<feature type="compositionally biased region" description="Basic and acidic residues" evidence="21">
    <location>
        <begin position="791"/>
        <end position="801"/>
    </location>
</feature>
<comment type="similarity">
    <text evidence="20">Belongs to the ligand-gated ion channel (TC 1.A.9) family.</text>
</comment>
<comment type="function">
    <text evidence="19">Forms serotonin (5-hydroxytryptamine/5-HT3)-activated cation-selective channel complexes, which when activated cause fast, depolarizing responses in neurons.</text>
</comment>
<dbReference type="Ensembl" id="ENSONIT00000090949.1">
    <property type="protein sequence ID" value="ENSONIP00000066079.1"/>
    <property type="gene ID" value="ENSONIG00000038897.1"/>
</dbReference>
<keyword evidence="6" id="KW-0770">Synapse</keyword>
<evidence type="ECO:0000256" key="17">
    <source>
        <dbReference type="ARBA" id="ARBA00036239"/>
    </source>
</evidence>
<keyword evidence="25" id="KW-1185">Reference proteome</keyword>
<feature type="domain" description="Neurotransmitter-gated ion-channel transmembrane" evidence="23">
    <location>
        <begin position="659"/>
        <end position="865"/>
    </location>
</feature>
<keyword evidence="7 20" id="KW-0406">Ion transport</keyword>
<evidence type="ECO:0000256" key="9">
    <source>
        <dbReference type="ARBA" id="ARBA00023157"/>
    </source>
</evidence>
<dbReference type="InterPro" id="IPR006201">
    <property type="entry name" value="Neur_channel"/>
</dbReference>
<keyword evidence="14 20" id="KW-0407">Ion channel</keyword>
<keyword evidence="11" id="KW-0325">Glycoprotein</keyword>
<proteinExistence type="inferred from homology"/>
<dbReference type="InterPro" id="IPR049944">
    <property type="entry name" value="LGIC_TM_5-HT3"/>
</dbReference>
<dbReference type="Proteomes" id="UP000005207">
    <property type="component" value="Linkage group LG15"/>
</dbReference>
<evidence type="ECO:0000256" key="12">
    <source>
        <dbReference type="ARBA" id="ARBA00023257"/>
    </source>
</evidence>
<dbReference type="GO" id="GO:0004888">
    <property type="term" value="F:transmembrane signaling receptor activity"/>
    <property type="evidence" value="ECO:0007669"/>
    <property type="project" value="InterPro"/>
</dbReference>
<dbReference type="AlphaFoldDB" id="A0A669E388"/>
<feature type="transmembrane region" description="Helical" evidence="20">
    <location>
        <begin position="716"/>
        <end position="739"/>
    </location>
</feature>
<dbReference type="CDD" id="cd19063">
    <property type="entry name" value="LGIC_TM_5-HT3"/>
    <property type="match status" value="2"/>
</dbReference>
<evidence type="ECO:0000256" key="6">
    <source>
        <dbReference type="ARBA" id="ARBA00023018"/>
    </source>
</evidence>
<keyword evidence="13" id="KW-1071">Ligand-gated ion channel</keyword>
<dbReference type="Pfam" id="PF02931">
    <property type="entry name" value="Neur_chan_LBD"/>
    <property type="match status" value="3"/>
</dbReference>
<comment type="catalytic activity">
    <reaction evidence="17">
        <text>Na(+)(in) = Na(+)(out)</text>
        <dbReference type="Rhea" id="RHEA:34963"/>
        <dbReference type="ChEBI" id="CHEBI:29101"/>
    </reaction>
</comment>
<dbReference type="InterPro" id="IPR038050">
    <property type="entry name" value="Neuro_actylchol_rec"/>
</dbReference>
<dbReference type="InParanoid" id="A0A669E388"/>
<evidence type="ECO:0000256" key="10">
    <source>
        <dbReference type="ARBA" id="ARBA00023170"/>
    </source>
</evidence>
<feature type="compositionally biased region" description="Polar residues" evidence="21">
    <location>
        <begin position="776"/>
        <end position="790"/>
    </location>
</feature>
<dbReference type="PRINTS" id="PR00252">
    <property type="entry name" value="NRIONCHANNEL"/>
</dbReference>
<evidence type="ECO:0000256" key="3">
    <source>
        <dbReference type="ARBA" id="ARBA00022692"/>
    </source>
</evidence>
<evidence type="ECO:0000256" key="16">
    <source>
        <dbReference type="ARBA" id="ARBA00034430"/>
    </source>
</evidence>
<evidence type="ECO:0000256" key="18">
    <source>
        <dbReference type="ARBA" id="ARBA00036634"/>
    </source>
</evidence>
<keyword evidence="2" id="KW-1003">Cell membrane</keyword>
<comment type="catalytic activity">
    <reaction evidence="16">
        <text>K(+)(in) = K(+)(out)</text>
        <dbReference type="Rhea" id="RHEA:29463"/>
        <dbReference type="ChEBI" id="CHEBI:29103"/>
    </reaction>
</comment>
<comment type="caution">
    <text evidence="20">Lacks conserved residue(s) required for the propagation of feature annotation.</text>
</comment>
<feature type="transmembrane region" description="Helical" evidence="20">
    <location>
        <begin position="848"/>
        <end position="870"/>
    </location>
</feature>
<dbReference type="GeneTree" id="ENSGT00940000164924"/>
<evidence type="ECO:0000256" key="21">
    <source>
        <dbReference type="SAM" id="MobiDB-lite"/>
    </source>
</evidence>
<reference evidence="25" key="1">
    <citation type="submission" date="2012-01" db="EMBL/GenBank/DDBJ databases">
        <title>The Genome Sequence of Oreochromis niloticus (Nile Tilapia).</title>
        <authorList>
            <consortium name="Broad Institute Genome Assembly Team"/>
            <consortium name="Broad Institute Sequencing Platform"/>
            <person name="Di Palma F."/>
            <person name="Johnson J."/>
            <person name="Lander E.S."/>
            <person name="Lindblad-Toh K."/>
        </authorList>
    </citation>
    <scope>NUCLEOTIDE SEQUENCE [LARGE SCALE GENOMIC DNA]</scope>
</reference>
<evidence type="ECO:0000256" key="15">
    <source>
        <dbReference type="ARBA" id="ARBA00034104"/>
    </source>
</evidence>
<organism evidence="24 25">
    <name type="scientific">Oreochromis niloticus</name>
    <name type="common">Nile tilapia</name>
    <name type="synonym">Tilapia nilotica</name>
    <dbReference type="NCBI Taxonomy" id="8128"/>
    <lineage>
        <taxon>Eukaryota</taxon>
        <taxon>Metazoa</taxon>
        <taxon>Chordata</taxon>
        <taxon>Craniata</taxon>
        <taxon>Vertebrata</taxon>
        <taxon>Euteleostomi</taxon>
        <taxon>Actinopterygii</taxon>
        <taxon>Neopterygii</taxon>
        <taxon>Teleostei</taxon>
        <taxon>Neoteleostei</taxon>
        <taxon>Acanthomorphata</taxon>
        <taxon>Ovalentaria</taxon>
        <taxon>Cichlomorphae</taxon>
        <taxon>Cichliformes</taxon>
        <taxon>Cichlidae</taxon>
        <taxon>African cichlids</taxon>
        <taxon>Pseudocrenilabrinae</taxon>
        <taxon>Oreochromini</taxon>
        <taxon>Oreochromis</taxon>
    </lineage>
</organism>
<dbReference type="Gene3D" id="1.20.58.390">
    <property type="entry name" value="Neurotransmitter-gated ion-channel transmembrane domain"/>
    <property type="match status" value="2"/>
</dbReference>